<dbReference type="Gene3D" id="3.20.20.140">
    <property type="entry name" value="Metal-dependent hydrolases"/>
    <property type="match status" value="1"/>
</dbReference>
<dbReference type="GO" id="GO:0005737">
    <property type="term" value="C:cytoplasm"/>
    <property type="evidence" value="ECO:0007669"/>
    <property type="project" value="TreeGrafter"/>
</dbReference>
<dbReference type="Pfam" id="PF04909">
    <property type="entry name" value="Amidohydro_2"/>
    <property type="match status" value="1"/>
</dbReference>
<dbReference type="AlphaFoldDB" id="A0A430FJU6"/>
<dbReference type="PANTHER" id="PTHR21240">
    <property type="entry name" value="2-AMINO-3-CARBOXYLMUCONATE-6-SEMIALDEHYDE DECARBOXYLASE"/>
    <property type="match status" value="1"/>
</dbReference>
<evidence type="ECO:0000313" key="4">
    <source>
        <dbReference type="Proteomes" id="UP000287533"/>
    </source>
</evidence>
<evidence type="ECO:0000259" key="2">
    <source>
        <dbReference type="Pfam" id="PF04909"/>
    </source>
</evidence>
<name>A0A430FJU6_9BIFI</name>
<dbReference type="GO" id="GO:0019748">
    <property type="term" value="P:secondary metabolic process"/>
    <property type="evidence" value="ECO:0007669"/>
    <property type="project" value="TreeGrafter"/>
</dbReference>
<dbReference type="InterPro" id="IPR032466">
    <property type="entry name" value="Metal_Hydrolase"/>
</dbReference>
<gene>
    <name evidence="3" type="ORF">D2E25_1126</name>
</gene>
<dbReference type="SUPFAM" id="SSF51556">
    <property type="entry name" value="Metallo-dependent hydrolases"/>
    <property type="match status" value="1"/>
</dbReference>
<protein>
    <submittedName>
        <fullName evidence="3">Hydrolase</fullName>
    </submittedName>
</protein>
<dbReference type="GO" id="GO:0016787">
    <property type="term" value="F:hydrolase activity"/>
    <property type="evidence" value="ECO:0007669"/>
    <property type="project" value="UniProtKB-KW"/>
</dbReference>
<evidence type="ECO:0000256" key="1">
    <source>
        <dbReference type="ARBA" id="ARBA00023239"/>
    </source>
</evidence>
<accession>A0A430FJU6</accession>
<organism evidence="3 4">
    <name type="scientific">Bifidobacterium goeldii</name>
    <dbReference type="NCBI Taxonomy" id="2306975"/>
    <lineage>
        <taxon>Bacteria</taxon>
        <taxon>Bacillati</taxon>
        <taxon>Actinomycetota</taxon>
        <taxon>Actinomycetes</taxon>
        <taxon>Bifidobacteriales</taxon>
        <taxon>Bifidobacteriaceae</taxon>
        <taxon>Bifidobacterium</taxon>
    </lineage>
</organism>
<dbReference type="PANTHER" id="PTHR21240:SF28">
    <property type="entry name" value="ISO-OROTATE DECARBOXYLASE (EUROFUNG)"/>
    <property type="match status" value="1"/>
</dbReference>
<reference evidence="3 4" key="1">
    <citation type="submission" date="2018-09" db="EMBL/GenBank/DDBJ databases">
        <title>Characterization of the phylogenetic diversity of five novel species belonging to the genus Bifidobacterium.</title>
        <authorList>
            <person name="Lugli G.A."/>
            <person name="Duranti S."/>
            <person name="Milani C."/>
        </authorList>
    </citation>
    <scope>NUCLEOTIDE SEQUENCE [LARGE SCALE GENOMIC DNA]</scope>
    <source>
        <strain evidence="3 4">2034B</strain>
    </source>
</reference>
<evidence type="ECO:0000313" key="3">
    <source>
        <dbReference type="EMBL" id="RSX53153.1"/>
    </source>
</evidence>
<proteinExistence type="predicted"/>
<dbReference type="GO" id="GO:0016831">
    <property type="term" value="F:carboxy-lyase activity"/>
    <property type="evidence" value="ECO:0007669"/>
    <property type="project" value="InterPro"/>
</dbReference>
<comment type="caution">
    <text evidence="3">The sequence shown here is derived from an EMBL/GenBank/DDBJ whole genome shotgun (WGS) entry which is preliminary data.</text>
</comment>
<dbReference type="InterPro" id="IPR006680">
    <property type="entry name" value="Amidohydro-rel"/>
</dbReference>
<dbReference type="Proteomes" id="UP000287533">
    <property type="component" value="Unassembled WGS sequence"/>
</dbReference>
<keyword evidence="3" id="KW-0378">Hydrolase</keyword>
<feature type="domain" description="Amidohydrolase-related" evidence="2">
    <location>
        <begin position="121"/>
        <end position="393"/>
    </location>
</feature>
<sequence length="396" mass="44361">MTTSVSPMNETSMQAYLYGYWIGSAALAGECGRDSTDETPRLTLAHTNKGVERRMTIDSNVYWLPGELFTDNDMLGHFLRCVPQTYGTRALTKHTDDGLAIVIEKPNGMHNFDYFEHDYDLDRQLADMDEAGIDVAVLKLPGVQEWLDLDLCRQFNTLAAARQEAANGRQVALAVVPPIADDAVVAELKRCRDELHLHGVQLSAHYGEHYLDDAMYRPLLRAIADLDMTAYVHQTPLPVDWHSLTDYNNVRRSLGRCIDQLTAVSREIFSDLFDELPTLRMVHSMLGGAFFAYRTMLFPTDSGGGRFSVDNGGPAAHLRNNIFFEMSHAQPWGTDALELAVTMLGADRIIYGSSYPVKKIWLTGGPSTVRDLTINDTDRNRILSDNAAHLYDIDIR</sequence>
<dbReference type="InterPro" id="IPR032465">
    <property type="entry name" value="ACMSD"/>
</dbReference>
<keyword evidence="1" id="KW-0456">Lyase</keyword>
<dbReference type="EMBL" id="QXGL01000003">
    <property type="protein sequence ID" value="RSX53153.1"/>
    <property type="molecule type" value="Genomic_DNA"/>
</dbReference>
<keyword evidence="4" id="KW-1185">Reference proteome</keyword>